<reference evidence="3" key="1">
    <citation type="journal article" date="2014" name="Genome Announc.">
        <title>Draft genome sequence of the formaldehyde-resistant fungus Byssochlamys spectabilis No. 5 (anamorph Paecilomyces variotii No. 5) (NBRC109023).</title>
        <authorList>
            <person name="Oka T."/>
            <person name="Ekino K."/>
            <person name="Fukuda K."/>
            <person name="Nomura Y."/>
        </authorList>
    </citation>
    <scope>NUCLEOTIDE SEQUENCE [LARGE SCALE GENOMIC DNA]</scope>
    <source>
        <strain evidence="3">No. 5 / NBRC 109023</strain>
    </source>
</reference>
<gene>
    <name evidence="2" type="ORF">PVAR5_1955</name>
</gene>
<evidence type="ECO:0000313" key="3">
    <source>
        <dbReference type="Proteomes" id="UP000018001"/>
    </source>
</evidence>
<dbReference type="InParanoid" id="V5HUP0"/>
<dbReference type="HOGENOM" id="CLU_1266707_0_0_1"/>
<feature type="compositionally biased region" description="Polar residues" evidence="1">
    <location>
        <begin position="169"/>
        <end position="180"/>
    </location>
</feature>
<dbReference type="AlphaFoldDB" id="V5HUP0"/>
<protein>
    <submittedName>
        <fullName evidence="2">Uncharacterized protein</fullName>
    </submittedName>
</protein>
<name>V5HUP0_BYSSN</name>
<feature type="compositionally biased region" description="Polar residues" evidence="1">
    <location>
        <begin position="25"/>
        <end position="35"/>
    </location>
</feature>
<evidence type="ECO:0000256" key="1">
    <source>
        <dbReference type="SAM" id="MobiDB-lite"/>
    </source>
</evidence>
<dbReference type="Proteomes" id="UP000018001">
    <property type="component" value="Unassembled WGS sequence"/>
</dbReference>
<accession>V5HUP0</accession>
<proteinExistence type="predicted"/>
<evidence type="ECO:0000313" key="2">
    <source>
        <dbReference type="EMBL" id="GAD93345.1"/>
    </source>
</evidence>
<comment type="caution">
    <text evidence="2">The sequence shown here is derived from an EMBL/GenBank/DDBJ whole genome shotgun (WGS) entry which is preliminary data.</text>
</comment>
<organism evidence="2 3">
    <name type="scientific">Byssochlamys spectabilis (strain No. 5 / NBRC 109023)</name>
    <name type="common">Paecilomyces variotii</name>
    <dbReference type="NCBI Taxonomy" id="1356009"/>
    <lineage>
        <taxon>Eukaryota</taxon>
        <taxon>Fungi</taxon>
        <taxon>Dikarya</taxon>
        <taxon>Ascomycota</taxon>
        <taxon>Pezizomycotina</taxon>
        <taxon>Eurotiomycetes</taxon>
        <taxon>Eurotiomycetidae</taxon>
        <taxon>Eurotiales</taxon>
        <taxon>Thermoascaceae</taxon>
        <taxon>Paecilomyces</taxon>
    </lineage>
</organism>
<keyword evidence="3" id="KW-1185">Reference proteome</keyword>
<feature type="region of interest" description="Disordered" evidence="1">
    <location>
        <begin position="1"/>
        <end position="195"/>
    </location>
</feature>
<feature type="compositionally biased region" description="Acidic residues" evidence="1">
    <location>
        <begin position="80"/>
        <end position="95"/>
    </location>
</feature>
<feature type="compositionally biased region" description="Basic residues" evidence="1">
    <location>
        <begin position="157"/>
        <end position="167"/>
    </location>
</feature>
<dbReference type="EMBL" id="BAUL01000054">
    <property type="protein sequence ID" value="GAD93345.1"/>
    <property type="molecule type" value="Genomic_DNA"/>
</dbReference>
<sequence length="218" mass="24219">MLRHAADTSKMTANKPESNLRERPTGNNPSRNTTGCDPVATYLEEAADKSLEPTTADPSETPFEIYEDPEDILVDISAQELEDDSGEEESDDLDDKENIHPNIIRGQRPQMRNTPRRSKPYSKLQANVEREPLSLLNRDSSPEDDDDELCKSPSLKPRQKCTPRAMHKNASTPKGSSSRCFSAPASHPAVRASLSRIESITDDEFGDLDISPEELEAL</sequence>